<accession>A0A9X2WMK7</accession>
<dbReference type="RefSeq" id="WP_261298369.1">
    <property type="nucleotide sequence ID" value="NZ_JAMTCD010000009.1"/>
</dbReference>
<evidence type="ECO:0000313" key="3">
    <source>
        <dbReference type="Proteomes" id="UP001155546"/>
    </source>
</evidence>
<feature type="transmembrane region" description="Helical" evidence="1">
    <location>
        <begin position="179"/>
        <end position="199"/>
    </location>
</feature>
<organism evidence="2 3">
    <name type="scientific">Shewanella holmiensis</name>
    <dbReference type="NCBI Taxonomy" id="2952222"/>
    <lineage>
        <taxon>Bacteria</taxon>
        <taxon>Pseudomonadati</taxon>
        <taxon>Pseudomonadota</taxon>
        <taxon>Gammaproteobacteria</taxon>
        <taxon>Alteromonadales</taxon>
        <taxon>Shewanellaceae</taxon>
        <taxon>Shewanella</taxon>
    </lineage>
</organism>
<keyword evidence="1" id="KW-0812">Transmembrane</keyword>
<feature type="transmembrane region" description="Helical" evidence="1">
    <location>
        <begin position="86"/>
        <end position="105"/>
    </location>
</feature>
<keyword evidence="1" id="KW-1133">Transmembrane helix</keyword>
<proteinExistence type="predicted"/>
<dbReference type="Proteomes" id="UP001155546">
    <property type="component" value="Unassembled WGS sequence"/>
</dbReference>
<dbReference type="EMBL" id="JAMTCD010000009">
    <property type="protein sequence ID" value="MCT7941993.1"/>
    <property type="molecule type" value="Genomic_DNA"/>
</dbReference>
<keyword evidence="1" id="KW-0472">Membrane</keyword>
<feature type="transmembrane region" description="Helical" evidence="1">
    <location>
        <begin position="125"/>
        <end position="158"/>
    </location>
</feature>
<keyword evidence="3" id="KW-1185">Reference proteome</keyword>
<gene>
    <name evidence="2" type="ORF">NE535_09350</name>
</gene>
<name>A0A9X2WMK7_9GAMM</name>
<evidence type="ECO:0000256" key="1">
    <source>
        <dbReference type="SAM" id="Phobius"/>
    </source>
</evidence>
<reference evidence="2" key="1">
    <citation type="journal article" date="2023" name="Int. J. Syst. Evol. Microbiol.">
        <title>&lt;i&gt;Shewanella septentrionalis&lt;/i&gt; sp. nov. and &lt;i&gt;Shewanella holmiensis&lt;/i&gt; sp. nov., isolated from Baltic Sea water and sediments.</title>
        <authorList>
            <person name="Martin-Rodriguez A.J."/>
            <person name="Thorell K."/>
            <person name="Joffre E."/>
            <person name="Jensie-Markopoulos S."/>
            <person name="Moore E.R.B."/>
            <person name="Sjoling A."/>
        </authorList>
    </citation>
    <scope>NUCLEOTIDE SEQUENCE</scope>
    <source>
        <strain evidence="2">SP1S2-7</strain>
    </source>
</reference>
<sequence length="336" mass="38479">MFARIKSFKLPKPTLMPKLFFQQFFSRIVAIRDQLSLAQKLYLLAILLLLLKQPLAWVATISLLAILLEFWPVFEKVWHSLAGKAVLLLFYAIIANFALANASAVVNEVVGVPAQHFNYTHNFAILLYIPAWFIIISGIVMFVVQIMSPMYFVLMWLLKPLGIHSPKLVAYQAFHRMTFIIRVILSVIVLYHLWMLIGIDLEDDIDDPKSHISQVLIDDDEQVREEVLAQLEQADSAIDEKALANDDADVHVDINADEIDFKQVHQDYYLGVRKAIGYFAFTFEADTFSRCDKAEDAHVVELNDYEILEIVPDNQSQYGYSFLVKKCFSAAFPLNK</sequence>
<dbReference type="AlphaFoldDB" id="A0A9X2WMK7"/>
<protein>
    <submittedName>
        <fullName evidence="2">Uncharacterized protein</fullName>
    </submittedName>
</protein>
<evidence type="ECO:0000313" key="2">
    <source>
        <dbReference type="EMBL" id="MCT7941993.1"/>
    </source>
</evidence>
<comment type="caution">
    <text evidence="2">The sequence shown here is derived from an EMBL/GenBank/DDBJ whole genome shotgun (WGS) entry which is preliminary data.</text>
</comment>